<dbReference type="Proteomes" id="UP000019804">
    <property type="component" value="Unassembled WGS sequence"/>
</dbReference>
<dbReference type="HOGENOM" id="CLU_1937718_0_0_1"/>
<evidence type="ECO:0000313" key="2">
    <source>
        <dbReference type="Proteomes" id="UP000019804"/>
    </source>
</evidence>
<proteinExistence type="predicted"/>
<name>A0A017S5K8_ASPRC</name>
<dbReference type="GeneID" id="63698093"/>
<keyword evidence="2" id="KW-1185">Reference proteome</keyword>
<evidence type="ECO:0000313" key="1">
    <source>
        <dbReference type="EMBL" id="EYE91440.1"/>
    </source>
</evidence>
<reference evidence="2" key="1">
    <citation type="journal article" date="2014" name="Nat. Commun.">
        <title>Genomic adaptations of the halophilic Dead Sea filamentous fungus Eurotium rubrum.</title>
        <authorList>
            <person name="Kis-Papo T."/>
            <person name="Weig A.R."/>
            <person name="Riley R."/>
            <person name="Persoh D."/>
            <person name="Salamov A."/>
            <person name="Sun H."/>
            <person name="Lipzen A."/>
            <person name="Wasser S.P."/>
            <person name="Rambold G."/>
            <person name="Grigoriev I.V."/>
            <person name="Nevo E."/>
        </authorList>
    </citation>
    <scope>NUCLEOTIDE SEQUENCE [LARGE SCALE GENOMIC DNA]</scope>
    <source>
        <strain evidence="2">CBS 135680</strain>
    </source>
</reference>
<dbReference type="RefSeq" id="XP_040635130.1">
    <property type="nucleotide sequence ID" value="XM_040782969.1"/>
</dbReference>
<dbReference type="AlphaFoldDB" id="A0A017S5K8"/>
<protein>
    <submittedName>
        <fullName evidence="1">Uncharacterized protein</fullName>
    </submittedName>
</protein>
<sequence>MIILEHHPSQDKPKEANINMPSHNHQTFYNCPHYTSHAFTSIGLFATSYALLSGNTWAYAGIIRRFELGYIILTYFWVTIFNPETAWTTKKHVGRDIESGEGSFVKVKWPFVGFKACEYRVKTPEALGND</sequence>
<organism evidence="1 2">
    <name type="scientific">Aspergillus ruber (strain CBS 135680)</name>
    <dbReference type="NCBI Taxonomy" id="1388766"/>
    <lineage>
        <taxon>Eukaryota</taxon>
        <taxon>Fungi</taxon>
        <taxon>Dikarya</taxon>
        <taxon>Ascomycota</taxon>
        <taxon>Pezizomycotina</taxon>
        <taxon>Eurotiomycetes</taxon>
        <taxon>Eurotiomycetidae</taxon>
        <taxon>Eurotiales</taxon>
        <taxon>Aspergillaceae</taxon>
        <taxon>Aspergillus</taxon>
        <taxon>Aspergillus subgen. Aspergillus</taxon>
    </lineage>
</organism>
<accession>A0A017S5K8</accession>
<dbReference type="EMBL" id="KK088445">
    <property type="protein sequence ID" value="EYE91440.1"/>
    <property type="molecule type" value="Genomic_DNA"/>
</dbReference>
<gene>
    <name evidence="1" type="ORF">EURHEDRAFT_416500</name>
</gene>